<name>A0A0D3CJ40_BRAOL</name>
<dbReference type="Proteomes" id="UP000032141">
    <property type="component" value="Chromosome C5"/>
</dbReference>
<dbReference type="HOGENOM" id="CLU_2041305_0_0_1"/>
<evidence type="ECO:0000313" key="2">
    <source>
        <dbReference type="Proteomes" id="UP000032141"/>
    </source>
</evidence>
<reference evidence="1 2" key="1">
    <citation type="journal article" date="2014" name="Genome Biol.">
        <title>Transcriptome and methylome profiling reveals relics of genome dominance in the mesopolyploid Brassica oleracea.</title>
        <authorList>
            <person name="Parkin I.A."/>
            <person name="Koh C."/>
            <person name="Tang H."/>
            <person name="Robinson S.J."/>
            <person name="Kagale S."/>
            <person name="Clarke W.E."/>
            <person name="Town C.D."/>
            <person name="Nixon J."/>
            <person name="Krishnakumar V."/>
            <person name="Bidwell S.L."/>
            <person name="Denoeud F."/>
            <person name="Belcram H."/>
            <person name="Links M.G."/>
            <person name="Just J."/>
            <person name="Clarke C."/>
            <person name="Bender T."/>
            <person name="Huebert T."/>
            <person name="Mason A.S."/>
            <person name="Pires J.C."/>
            <person name="Barker G."/>
            <person name="Moore J."/>
            <person name="Walley P.G."/>
            <person name="Manoli S."/>
            <person name="Batley J."/>
            <person name="Edwards D."/>
            <person name="Nelson M.N."/>
            <person name="Wang X."/>
            <person name="Paterson A.H."/>
            <person name="King G."/>
            <person name="Bancroft I."/>
            <person name="Chalhoub B."/>
            <person name="Sharpe A.G."/>
        </authorList>
    </citation>
    <scope>NUCLEOTIDE SEQUENCE</scope>
    <source>
        <strain evidence="1 2">cv. TO1000</strain>
    </source>
</reference>
<sequence length="121" mass="13166">MSGSMDFGVASHTSLSDSPVAHPSLFPFSVKAPRFVSEIGADKVEFIFKKPNGFSLGGSYSTRCMAKPDASVDLLLHLPKKVEWSALQNEARKPVLVVFPGNAVCFRNVEFSLVEYVETAV</sequence>
<dbReference type="STRING" id="109376.A0A0D3CJ40"/>
<keyword evidence="2" id="KW-1185">Reference proteome</keyword>
<dbReference type="AlphaFoldDB" id="A0A0D3CJ40"/>
<dbReference type="eggNOG" id="KOG2054">
    <property type="taxonomic scope" value="Eukaryota"/>
</dbReference>
<protein>
    <submittedName>
        <fullName evidence="1">Uncharacterized protein</fullName>
    </submittedName>
</protein>
<evidence type="ECO:0000313" key="1">
    <source>
        <dbReference type="EnsemblPlants" id="Bo5g121340.1"/>
    </source>
</evidence>
<proteinExistence type="predicted"/>
<dbReference type="Gramene" id="Bo5g121340.1">
    <property type="protein sequence ID" value="Bo5g121340.1"/>
    <property type="gene ID" value="Bo5g121340"/>
</dbReference>
<accession>A0A0D3CJ40</accession>
<dbReference type="EnsemblPlants" id="Bo5g121340.1">
    <property type="protein sequence ID" value="Bo5g121340.1"/>
    <property type="gene ID" value="Bo5g121340"/>
</dbReference>
<dbReference type="OMA" id="NAVCFRN"/>
<reference evidence="1" key="2">
    <citation type="submission" date="2015-03" db="UniProtKB">
        <authorList>
            <consortium name="EnsemblPlants"/>
        </authorList>
    </citation>
    <scope>IDENTIFICATION</scope>
</reference>
<organism evidence="1 2">
    <name type="scientific">Brassica oleracea var. oleracea</name>
    <dbReference type="NCBI Taxonomy" id="109376"/>
    <lineage>
        <taxon>Eukaryota</taxon>
        <taxon>Viridiplantae</taxon>
        <taxon>Streptophyta</taxon>
        <taxon>Embryophyta</taxon>
        <taxon>Tracheophyta</taxon>
        <taxon>Spermatophyta</taxon>
        <taxon>Magnoliopsida</taxon>
        <taxon>eudicotyledons</taxon>
        <taxon>Gunneridae</taxon>
        <taxon>Pentapetalae</taxon>
        <taxon>rosids</taxon>
        <taxon>malvids</taxon>
        <taxon>Brassicales</taxon>
        <taxon>Brassicaceae</taxon>
        <taxon>Brassiceae</taxon>
        <taxon>Brassica</taxon>
    </lineage>
</organism>